<dbReference type="KEGG" id="psoj:PHYSODRAFT_517018"/>
<feature type="compositionally biased region" description="Low complexity" evidence="1">
    <location>
        <begin position="7"/>
        <end position="21"/>
    </location>
</feature>
<dbReference type="EMBL" id="JH159157">
    <property type="protein sequence ID" value="EGZ12221.1"/>
    <property type="molecule type" value="Genomic_DNA"/>
</dbReference>
<protein>
    <submittedName>
        <fullName evidence="2">Uncharacterized protein</fullName>
    </submittedName>
</protein>
<dbReference type="GeneID" id="20659867"/>
<evidence type="ECO:0000256" key="1">
    <source>
        <dbReference type="SAM" id="MobiDB-lite"/>
    </source>
</evidence>
<evidence type="ECO:0000313" key="3">
    <source>
        <dbReference type="Proteomes" id="UP000002640"/>
    </source>
</evidence>
<gene>
    <name evidence="2" type="ORF">PHYSODRAFT_517018</name>
</gene>
<organism evidence="2 3">
    <name type="scientific">Phytophthora sojae (strain P6497)</name>
    <name type="common">Soybean stem and root rot agent</name>
    <name type="synonym">Phytophthora megasperma f. sp. glycines</name>
    <dbReference type="NCBI Taxonomy" id="1094619"/>
    <lineage>
        <taxon>Eukaryota</taxon>
        <taxon>Sar</taxon>
        <taxon>Stramenopiles</taxon>
        <taxon>Oomycota</taxon>
        <taxon>Peronosporomycetes</taxon>
        <taxon>Peronosporales</taxon>
        <taxon>Peronosporaceae</taxon>
        <taxon>Phytophthora</taxon>
    </lineage>
</organism>
<name>G4ZVI2_PHYSP</name>
<proteinExistence type="predicted"/>
<dbReference type="RefSeq" id="XP_009532554.1">
    <property type="nucleotide sequence ID" value="XM_009534259.1"/>
</dbReference>
<dbReference type="Proteomes" id="UP000002640">
    <property type="component" value="Unassembled WGS sequence"/>
</dbReference>
<reference evidence="2 3" key="1">
    <citation type="journal article" date="2006" name="Science">
        <title>Phytophthora genome sequences uncover evolutionary origins and mechanisms of pathogenesis.</title>
        <authorList>
            <person name="Tyler B.M."/>
            <person name="Tripathy S."/>
            <person name="Zhang X."/>
            <person name="Dehal P."/>
            <person name="Jiang R.H."/>
            <person name="Aerts A."/>
            <person name="Arredondo F.D."/>
            <person name="Baxter L."/>
            <person name="Bensasson D."/>
            <person name="Beynon J.L."/>
            <person name="Chapman J."/>
            <person name="Damasceno C.M."/>
            <person name="Dorrance A.E."/>
            <person name="Dou D."/>
            <person name="Dickerman A.W."/>
            <person name="Dubchak I.L."/>
            <person name="Garbelotto M."/>
            <person name="Gijzen M."/>
            <person name="Gordon S.G."/>
            <person name="Govers F."/>
            <person name="Grunwald N.J."/>
            <person name="Huang W."/>
            <person name="Ivors K.L."/>
            <person name="Jones R.W."/>
            <person name="Kamoun S."/>
            <person name="Krampis K."/>
            <person name="Lamour K.H."/>
            <person name="Lee M.K."/>
            <person name="McDonald W.H."/>
            <person name="Medina M."/>
            <person name="Meijer H.J."/>
            <person name="Nordberg E.K."/>
            <person name="Maclean D.J."/>
            <person name="Ospina-Giraldo M.D."/>
            <person name="Morris P.F."/>
            <person name="Phuntumart V."/>
            <person name="Putnam N.H."/>
            <person name="Rash S."/>
            <person name="Rose J.K."/>
            <person name="Sakihama Y."/>
            <person name="Salamov A.A."/>
            <person name="Savidor A."/>
            <person name="Scheuring C.F."/>
            <person name="Smith B.M."/>
            <person name="Sobral B.W."/>
            <person name="Terry A."/>
            <person name="Torto-Alalibo T.A."/>
            <person name="Win J."/>
            <person name="Xu Z."/>
            <person name="Zhang H."/>
            <person name="Grigoriev I.V."/>
            <person name="Rokhsar D.S."/>
            <person name="Boore J.L."/>
        </authorList>
    </citation>
    <scope>NUCLEOTIDE SEQUENCE [LARGE SCALE GENOMIC DNA]</scope>
    <source>
        <strain evidence="2 3">P6497</strain>
    </source>
</reference>
<evidence type="ECO:0000313" key="2">
    <source>
        <dbReference type="EMBL" id="EGZ12221.1"/>
    </source>
</evidence>
<feature type="region of interest" description="Disordered" evidence="1">
    <location>
        <begin position="1"/>
        <end position="29"/>
    </location>
</feature>
<dbReference type="AlphaFoldDB" id="G4ZVI2"/>
<feature type="non-terminal residue" evidence="2">
    <location>
        <position position="1"/>
    </location>
</feature>
<dbReference type="InParanoid" id="G4ZVI2"/>
<sequence length="83" mass="8236">GYSNTMAFSSSFSTSAPPGGTTIPNDGFVKRLLSNPPTAGADFSSSWPSVGAASASTTISNKTARGAFVAGASTANAIMGTWN</sequence>
<dbReference type="OMA" id="GYNPQYV"/>
<accession>G4ZVI2</accession>
<keyword evidence="3" id="KW-1185">Reference proteome</keyword>